<protein>
    <recommendedName>
        <fullName evidence="5">Secreted protein</fullName>
    </recommendedName>
</protein>
<feature type="compositionally biased region" description="Acidic residues" evidence="1">
    <location>
        <begin position="34"/>
        <end position="45"/>
    </location>
</feature>
<name>A0ABR5YDS1_9SPHN</name>
<reference evidence="4" key="1">
    <citation type="submission" date="2016-01" db="EMBL/GenBank/DDBJ databases">
        <title>Draft genome of Chromobacterium sp. F49.</title>
        <authorList>
            <person name="Hong K.W."/>
        </authorList>
    </citation>
    <scope>NUCLEOTIDE SEQUENCE [LARGE SCALE GENOMIC DNA]</scope>
    <source>
        <strain evidence="4">CN3</strain>
    </source>
</reference>
<evidence type="ECO:0000256" key="1">
    <source>
        <dbReference type="SAM" id="MobiDB-lite"/>
    </source>
</evidence>
<dbReference type="EMBL" id="LQQO01000011">
    <property type="protein sequence ID" value="KZE15866.1"/>
    <property type="molecule type" value="Genomic_DNA"/>
</dbReference>
<accession>A0ABR5YDS1</accession>
<proteinExistence type="predicted"/>
<evidence type="ECO:0000256" key="2">
    <source>
        <dbReference type="SAM" id="SignalP"/>
    </source>
</evidence>
<evidence type="ECO:0008006" key="5">
    <source>
        <dbReference type="Google" id="ProtNLM"/>
    </source>
</evidence>
<comment type="caution">
    <text evidence="3">The sequence shown here is derived from an EMBL/GenBank/DDBJ whole genome shotgun (WGS) entry which is preliminary data.</text>
</comment>
<feature type="signal peptide" evidence="2">
    <location>
        <begin position="1"/>
        <end position="20"/>
    </location>
</feature>
<organism evidence="3 4">
    <name type="scientific">Sphingomonas hankookensis</name>
    <dbReference type="NCBI Taxonomy" id="563996"/>
    <lineage>
        <taxon>Bacteria</taxon>
        <taxon>Pseudomonadati</taxon>
        <taxon>Pseudomonadota</taxon>
        <taxon>Alphaproteobacteria</taxon>
        <taxon>Sphingomonadales</taxon>
        <taxon>Sphingomonadaceae</taxon>
        <taxon>Sphingomonas</taxon>
    </lineage>
</organism>
<evidence type="ECO:0000313" key="4">
    <source>
        <dbReference type="Proteomes" id="UP000076609"/>
    </source>
</evidence>
<keyword evidence="4" id="KW-1185">Reference proteome</keyword>
<sequence>MTMFHGWRVALLAGSGLLLATGLGACSNENVDEAPIENSAFDEDAPPPTPLPEQNFEAAPVITENLSAPAPVEDLPPPPPVEPDQQVLDDASATGMTSRSTRGQESSDDAPVDDAMVNQQGE</sequence>
<feature type="compositionally biased region" description="Polar residues" evidence="1">
    <location>
        <begin position="94"/>
        <end position="104"/>
    </location>
</feature>
<feature type="region of interest" description="Disordered" evidence="1">
    <location>
        <begin position="34"/>
        <end position="122"/>
    </location>
</feature>
<keyword evidence="2" id="KW-0732">Signal</keyword>
<evidence type="ECO:0000313" key="3">
    <source>
        <dbReference type="EMBL" id="KZE15866.1"/>
    </source>
</evidence>
<feature type="chain" id="PRO_5045834162" description="Secreted protein" evidence="2">
    <location>
        <begin position="21"/>
        <end position="122"/>
    </location>
</feature>
<gene>
    <name evidence="3" type="ORF">AVT10_13595</name>
</gene>
<dbReference type="Proteomes" id="UP000076609">
    <property type="component" value="Unassembled WGS sequence"/>
</dbReference>